<dbReference type="STRING" id="211165.GCA_000317285_03659"/>
<evidence type="ECO:0000313" key="2">
    <source>
        <dbReference type="Proteomes" id="UP000268857"/>
    </source>
</evidence>
<sequence>MNVKTPQEIALERIQALSLFKEDIRRWFDGQYSQLEKDALRSRINRTVRRVHKIVVETDCLKLITAAPPPAVGGLMLRNYDPFGNVLESYYGISFIPDIVDMIDEAIGVLESPEYLEKLLEKSEDTEQQIEYQKTTIKALQQILLICRRFHLVARQLQDRHAGRSTLVIEDEYDVQDLFASLLRLDFDDIRKEEWTPSYAGKSARVDFLLKRENIVIEIKKTRASLGVKELGDQLIIDIGRYKMHPGCSTLVCFVYDPEFRIGNPAEIEDDLSGLHDRLDVRVVVAPGAS</sequence>
<comment type="caution">
    <text evidence="1">The sequence shown here is derived from an EMBL/GenBank/DDBJ whole genome shotgun (WGS) entry which is preliminary data.</text>
</comment>
<dbReference type="EMBL" id="RSCJ01000024">
    <property type="protein sequence ID" value="RUR75470.1"/>
    <property type="molecule type" value="Genomic_DNA"/>
</dbReference>
<dbReference type="Pfam" id="PF18742">
    <property type="entry name" value="DpnII-MboI"/>
    <property type="match status" value="1"/>
</dbReference>
<name>A0A433N2S3_CHLFR</name>
<dbReference type="RefSeq" id="WP_016875785.1">
    <property type="nucleotide sequence ID" value="NZ_AJLN01000098.1"/>
</dbReference>
<gene>
    <name evidence="1" type="ORF">PCC6912_47010</name>
</gene>
<protein>
    <submittedName>
        <fullName evidence="1">Uncharacterized protein</fullName>
    </submittedName>
</protein>
<dbReference type="OrthoDB" id="2678579at2"/>
<evidence type="ECO:0000313" key="1">
    <source>
        <dbReference type="EMBL" id="RUR75470.1"/>
    </source>
</evidence>
<dbReference type="Proteomes" id="UP000268857">
    <property type="component" value="Unassembled WGS sequence"/>
</dbReference>
<proteinExistence type="predicted"/>
<keyword evidence="2" id="KW-1185">Reference proteome</keyword>
<reference evidence="1 2" key="1">
    <citation type="journal article" date="2019" name="Genome Biol. Evol.">
        <title>Day and night: Metabolic profiles and evolutionary relationships of six axenic non-marine cyanobacteria.</title>
        <authorList>
            <person name="Will S.E."/>
            <person name="Henke P."/>
            <person name="Boedeker C."/>
            <person name="Huang S."/>
            <person name="Brinkmann H."/>
            <person name="Rohde M."/>
            <person name="Jarek M."/>
            <person name="Friedl T."/>
            <person name="Seufert S."/>
            <person name="Schumacher M."/>
            <person name="Overmann J."/>
            <person name="Neumann-Schaal M."/>
            <person name="Petersen J."/>
        </authorList>
    </citation>
    <scope>NUCLEOTIDE SEQUENCE [LARGE SCALE GENOMIC DNA]</scope>
    <source>
        <strain evidence="1 2">PCC 6912</strain>
    </source>
</reference>
<dbReference type="AlphaFoldDB" id="A0A433N2S3"/>
<accession>A0A433N2S3</accession>
<organism evidence="1 2">
    <name type="scientific">Chlorogloeopsis fritschii PCC 6912</name>
    <dbReference type="NCBI Taxonomy" id="211165"/>
    <lineage>
        <taxon>Bacteria</taxon>
        <taxon>Bacillati</taxon>
        <taxon>Cyanobacteriota</taxon>
        <taxon>Cyanophyceae</taxon>
        <taxon>Nostocales</taxon>
        <taxon>Chlorogloeopsidaceae</taxon>
        <taxon>Chlorogloeopsis</taxon>
    </lineage>
</organism>